<evidence type="ECO:0000259" key="2">
    <source>
        <dbReference type="PROSITE" id="PS50011"/>
    </source>
</evidence>
<organism evidence="3 4">
    <name type="scientific">Armillaria luteobubalina</name>
    <dbReference type="NCBI Taxonomy" id="153913"/>
    <lineage>
        <taxon>Eukaryota</taxon>
        <taxon>Fungi</taxon>
        <taxon>Dikarya</taxon>
        <taxon>Basidiomycota</taxon>
        <taxon>Agaricomycotina</taxon>
        <taxon>Agaricomycetes</taxon>
        <taxon>Agaricomycetidae</taxon>
        <taxon>Agaricales</taxon>
        <taxon>Marasmiineae</taxon>
        <taxon>Physalacriaceae</taxon>
        <taxon>Armillaria</taxon>
    </lineage>
</organism>
<dbReference type="Proteomes" id="UP001175228">
    <property type="component" value="Unassembled WGS sequence"/>
</dbReference>
<proteinExistence type="predicted"/>
<keyword evidence="4" id="KW-1185">Reference proteome</keyword>
<dbReference type="Gene3D" id="1.10.510.10">
    <property type="entry name" value="Transferase(Phosphotransferase) domain 1"/>
    <property type="match status" value="1"/>
</dbReference>
<evidence type="ECO:0000256" key="1">
    <source>
        <dbReference type="SAM" id="MobiDB-lite"/>
    </source>
</evidence>
<gene>
    <name evidence="3" type="ORF">EDD18DRAFT_1462737</name>
</gene>
<feature type="domain" description="Protein kinase" evidence="2">
    <location>
        <begin position="249"/>
        <end position="591"/>
    </location>
</feature>
<dbReference type="InterPro" id="IPR011009">
    <property type="entry name" value="Kinase-like_dom_sf"/>
</dbReference>
<dbReference type="PROSITE" id="PS50011">
    <property type="entry name" value="PROTEIN_KINASE_DOM"/>
    <property type="match status" value="1"/>
</dbReference>
<name>A0AA39UNZ2_9AGAR</name>
<dbReference type="InterPro" id="IPR000719">
    <property type="entry name" value="Prot_kinase_dom"/>
</dbReference>
<dbReference type="PANTHER" id="PTHR38248:SF2">
    <property type="entry name" value="FUNK1 11"/>
    <property type="match status" value="1"/>
</dbReference>
<reference evidence="3" key="1">
    <citation type="submission" date="2023-06" db="EMBL/GenBank/DDBJ databases">
        <authorList>
            <consortium name="Lawrence Berkeley National Laboratory"/>
            <person name="Ahrendt S."/>
            <person name="Sahu N."/>
            <person name="Indic B."/>
            <person name="Wong-Bajracharya J."/>
            <person name="Merenyi Z."/>
            <person name="Ke H.-M."/>
            <person name="Monk M."/>
            <person name="Kocsube S."/>
            <person name="Drula E."/>
            <person name="Lipzen A."/>
            <person name="Balint B."/>
            <person name="Henrissat B."/>
            <person name="Andreopoulos B."/>
            <person name="Martin F.M."/>
            <person name="Harder C.B."/>
            <person name="Rigling D."/>
            <person name="Ford K.L."/>
            <person name="Foster G.D."/>
            <person name="Pangilinan J."/>
            <person name="Papanicolaou A."/>
            <person name="Barry K."/>
            <person name="LaButti K."/>
            <person name="Viragh M."/>
            <person name="Koriabine M."/>
            <person name="Yan M."/>
            <person name="Riley R."/>
            <person name="Champramary S."/>
            <person name="Plett K.L."/>
            <person name="Tsai I.J."/>
            <person name="Slot J."/>
            <person name="Sipos G."/>
            <person name="Plett J."/>
            <person name="Nagy L.G."/>
            <person name="Grigoriev I.V."/>
        </authorList>
    </citation>
    <scope>NUCLEOTIDE SEQUENCE</scope>
    <source>
        <strain evidence="3">HWK02</strain>
    </source>
</reference>
<comment type="caution">
    <text evidence="3">The sequence shown here is derived from an EMBL/GenBank/DDBJ whole genome shotgun (WGS) entry which is preliminary data.</text>
</comment>
<dbReference type="GO" id="GO:0005524">
    <property type="term" value="F:ATP binding"/>
    <property type="evidence" value="ECO:0007669"/>
    <property type="project" value="InterPro"/>
</dbReference>
<dbReference type="GO" id="GO:0004672">
    <property type="term" value="F:protein kinase activity"/>
    <property type="evidence" value="ECO:0007669"/>
    <property type="project" value="InterPro"/>
</dbReference>
<protein>
    <recommendedName>
        <fullName evidence="2">Protein kinase domain-containing protein</fullName>
    </recommendedName>
</protein>
<accession>A0AA39UNZ2</accession>
<evidence type="ECO:0000313" key="4">
    <source>
        <dbReference type="Proteomes" id="UP001175228"/>
    </source>
</evidence>
<evidence type="ECO:0000313" key="3">
    <source>
        <dbReference type="EMBL" id="KAK0496213.1"/>
    </source>
</evidence>
<dbReference type="AlphaFoldDB" id="A0AA39UNZ2"/>
<feature type="region of interest" description="Disordered" evidence="1">
    <location>
        <begin position="610"/>
        <end position="655"/>
    </location>
</feature>
<dbReference type="SUPFAM" id="SSF56112">
    <property type="entry name" value="Protein kinase-like (PK-like)"/>
    <property type="match status" value="1"/>
</dbReference>
<dbReference type="InterPro" id="IPR040976">
    <property type="entry name" value="Pkinase_fungal"/>
</dbReference>
<dbReference type="PANTHER" id="PTHR38248">
    <property type="entry name" value="FUNK1 6"/>
    <property type="match status" value="1"/>
</dbReference>
<dbReference type="EMBL" id="JAUEPU010000015">
    <property type="protein sequence ID" value="KAK0496213.1"/>
    <property type="molecule type" value="Genomic_DNA"/>
</dbReference>
<sequence>MEGHWVGPMPVQEFLDDFLRVPGWKDKLRSPSRLHGVFDSITPPAEYASEKVYAQAVNTAIQGVASELIPNFKFVLGKEHKDRNASNKTVTDGFMYESTVDTSSSLTQWDKAELWAEFKREFSYHGFIDDNGDDWVQQTKASQDVRGQLVGYAGNTINAQHRKYLFSLFLGPDGVRFFKWERTYAVVSRTFDLAADGKYLVEFLYRFCTLTDGDRGKDDTVIPATEEEIALAKRFLKPWIHASDPPRPFVKIRVFGPKGNRDVIAGPRIATPRGVTGRATLGLPVYDLETKIVMFLKDSWRDNNLPQESVILEALNEKKVRNVPTLVCGGVVLDQVTTSHMYIEKDWNDGARPTMICTRVHQRTLTEEVGQPLGRFKSSKQLTRVVYDAFLGHEDAFTICGYLHRDVSGGNILIVYDAKAPKDDGYGGGRGLLNDWDMAIKIADLAQARQAERTGTWQFMSIELLRDRTKRHQPQDDFESFIYVLLYYGLTHLHHSKTGPDLPEAISTIFDGATNLRDGRRGGNGKVALIVDFGDLGRDFRFDCDPFDRWIKSALGMIRKWRSQFPAPGEENSADTKPAADTLQFTNHNGLKLHWEEMLALGGWPAKDSYRLKSNGTKRRSVDEPQAVSKRQKSRHSSTAAAPADVETAGVDQEA</sequence>
<dbReference type="Pfam" id="PF17667">
    <property type="entry name" value="Pkinase_fungal"/>
    <property type="match status" value="1"/>
</dbReference>